<organism evidence="5 6">
    <name type="scientific">Cupriavidus pauculus</name>
    <dbReference type="NCBI Taxonomy" id="82633"/>
    <lineage>
        <taxon>Bacteria</taxon>
        <taxon>Pseudomonadati</taxon>
        <taxon>Pseudomonadota</taxon>
        <taxon>Betaproteobacteria</taxon>
        <taxon>Burkholderiales</taxon>
        <taxon>Burkholderiaceae</taxon>
        <taxon>Cupriavidus</taxon>
    </lineage>
</organism>
<name>A0A2N5C3F4_9BURK</name>
<gene>
    <name evidence="5" type="ORF">CYJ10_30745</name>
</gene>
<evidence type="ECO:0000256" key="3">
    <source>
        <dbReference type="ARBA" id="ARBA00023002"/>
    </source>
</evidence>
<dbReference type="InterPro" id="IPR036683">
    <property type="entry name" value="CO_DH_flav_C_dom_sf"/>
</dbReference>
<evidence type="ECO:0000313" key="5">
    <source>
        <dbReference type="EMBL" id="PLP96763.1"/>
    </source>
</evidence>
<dbReference type="Pfam" id="PF00941">
    <property type="entry name" value="FAD_binding_5"/>
    <property type="match status" value="1"/>
</dbReference>
<accession>A0A2N5C3F4</accession>
<dbReference type="Gene3D" id="3.30.43.10">
    <property type="entry name" value="Uridine Diphospho-n-acetylenolpyruvylglucosamine Reductase, domain 2"/>
    <property type="match status" value="1"/>
</dbReference>
<dbReference type="Pfam" id="PF03450">
    <property type="entry name" value="CO_deh_flav_C"/>
    <property type="match status" value="1"/>
</dbReference>
<evidence type="ECO:0000313" key="6">
    <source>
        <dbReference type="Proteomes" id="UP000234341"/>
    </source>
</evidence>
<protein>
    <submittedName>
        <fullName evidence="5">Carbon monoxide dehydrogenase</fullName>
    </submittedName>
</protein>
<dbReference type="SUPFAM" id="SSF55447">
    <property type="entry name" value="CO dehydrogenase flavoprotein C-terminal domain-like"/>
    <property type="match status" value="1"/>
</dbReference>
<sequence>MKPAPFDYRAPDTIDEVVELLAAHGGDAKIMAAGQSLTPMLNFRVVRPSLIIDVSRLIEFDYVRPRSDGGLTIGALTRHRVLETSPLVASRFPVIPETMVHVAHLAIRNRGTIGGSLSHADPAAELPMISRLLDAQIVARSVRGERSIDSKDFFLGPLTNALEEDEMVIRVEAPGLPAGMGWCFQEFARRAGDFALAAVGVLLEVRDSTIHQARVAMMGVGDTPLRRTQAEEILLGKSLSEPVIAEAVRAACATLEPSLDLHASPEFRRHLAGVLMERVLRKAWQRAIGDKT</sequence>
<dbReference type="InterPro" id="IPR005107">
    <property type="entry name" value="CO_DH_flav_C"/>
</dbReference>
<evidence type="ECO:0000256" key="1">
    <source>
        <dbReference type="ARBA" id="ARBA00022630"/>
    </source>
</evidence>
<dbReference type="InterPro" id="IPR051312">
    <property type="entry name" value="Diverse_Substr_Oxidored"/>
</dbReference>
<dbReference type="SUPFAM" id="SSF56176">
    <property type="entry name" value="FAD-binding/transporter-associated domain-like"/>
    <property type="match status" value="1"/>
</dbReference>
<dbReference type="Proteomes" id="UP000234341">
    <property type="component" value="Unassembled WGS sequence"/>
</dbReference>
<dbReference type="OrthoDB" id="9793944at2"/>
<dbReference type="PANTHER" id="PTHR42659">
    <property type="entry name" value="XANTHINE DEHYDROGENASE SUBUNIT C-RELATED"/>
    <property type="match status" value="1"/>
</dbReference>
<dbReference type="InterPro" id="IPR016167">
    <property type="entry name" value="FAD-bd_PCMH_sub1"/>
</dbReference>
<comment type="caution">
    <text evidence="5">The sequence shown here is derived from an EMBL/GenBank/DDBJ whole genome shotgun (WGS) entry which is preliminary data.</text>
</comment>
<dbReference type="InterPro" id="IPR002346">
    <property type="entry name" value="Mopterin_DH_FAD-bd"/>
</dbReference>
<keyword evidence="1" id="KW-0285">Flavoprotein</keyword>
<dbReference type="PANTHER" id="PTHR42659:SF2">
    <property type="entry name" value="XANTHINE DEHYDROGENASE SUBUNIT C-RELATED"/>
    <property type="match status" value="1"/>
</dbReference>
<dbReference type="EMBL" id="PJRP01000023">
    <property type="protein sequence ID" value="PLP96763.1"/>
    <property type="molecule type" value="Genomic_DNA"/>
</dbReference>
<proteinExistence type="predicted"/>
<dbReference type="GO" id="GO:0016491">
    <property type="term" value="F:oxidoreductase activity"/>
    <property type="evidence" value="ECO:0007669"/>
    <property type="project" value="UniProtKB-KW"/>
</dbReference>
<dbReference type="RefSeq" id="WP_101685223.1">
    <property type="nucleotide sequence ID" value="NZ_PJRP01000023.1"/>
</dbReference>
<dbReference type="AlphaFoldDB" id="A0A2N5C3F4"/>
<dbReference type="Gene3D" id="3.30.390.50">
    <property type="entry name" value="CO dehydrogenase flavoprotein, C-terminal domain"/>
    <property type="match status" value="1"/>
</dbReference>
<dbReference type="GO" id="GO:0071949">
    <property type="term" value="F:FAD binding"/>
    <property type="evidence" value="ECO:0007669"/>
    <property type="project" value="InterPro"/>
</dbReference>
<feature type="domain" description="FAD-binding PCMH-type" evidence="4">
    <location>
        <begin position="1"/>
        <end position="178"/>
    </location>
</feature>
<reference evidence="5 6" key="1">
    <citation type="submission" date="2017-12" db="EMBL/GenBank/DDBJ databases">
        <title>Genome sequence of the active heterotrophic nitrifier-denitrifier, Cupriavidus pauculus UM1.</title>
        <authorList>
            <person name="Putonti C."/>
            <person name="Castignetti D."/>
        </authorList>
    </citation>
    <scope>NUCLEOTIDE SEQUENCE [LARGE SCALE GENOMIC DNA]</scope>
    <source>
        <strain evidence="5 6">UM1</strain>
    </source>
</reference>
<dbReference type="PROSITE" id="PS51387">
    <property type="entry name" value="FAD_PCMH"/>
    <property type="match status" value="1"/>
</dbReference>
<evidence type="ECO:0000259" key="4">
    <source>
        <dbReference type="PROSITE" id="PS51387"/>
    </source>
</evidence>
<dbReference type="InterPro" id="IPR016166">
    <property type="entry name" value="FAD-bd_PCMH"/>
</dbReference>
<dbReference type="InterPro" id="IPR036318">
    <property type="entry name" value="FAD-bd_PCMH-like_sf"/>
</dbReference>
<keyword evidence="3" id="KW-0560">Oxidoreductase</keyword>
<dbReference type="InterPro" id="IPR016169">
    <property type="entry name" value="FAD-bd_PCMH_sub2"/>
</dbReference>
<dbReference type="Gene3D" id="3.30.465.10">
    <property type="match status" value="1"/>
</dbReference>
<evidence type="ECO:0000256" key="2">
    <source>
        <dbReference type="ARBA" id="ARBA00022827"/>
    </source>
</evidence>
<dbReference type="SMART" id="SM01092">
    <property type="entry name" value="CO_deh_flav_C"/>
    <property type="match status" value="1"/>
</dbReference>
<keyword evidence="2" id="KW-0274">FAD</keyword>